<dbReference type="CDD" id="cd04369">
    <property type="entry name" value="Bromodomain"/>
    <property type="match status" value="1"/>
</dbReference>
<keyword evidence="8" id="KW-0862">Zinc</keyword>
<feature type="domain" description="SET" evidence="20">
    <location>
        <begin position="2101"/>
        <end position="2221"/>
    </location>
</feature>
<evidence type="ECO:0000256" key="8">
    <source>
        <dbReference type="ARBA" id="ARBA00022833"/>
    </source>
</evidence>
<evidence type="ECO:0000259" key="18">
    <source>
        <dbReference type="PROSITE" id="PS50014"/>
    </source>
</evidence>
<gene>
    <name evidence="22" type="ORF">cubi_03497</name>
</gene>
<dbReference type="CDD" id="cd15489">
    <property type="entry name" value="PHD_SF"/>
    <property type="match status" value="1"/>
</dbReference>
<dbReference type="OrthoDB" id="308383at2759"/>
<dbReference type="InterPro" id="IPR036427">
    <property type="entry name" value="Bromodomain-like_sf"/>
</dbReference>
<dbReference type="InterPro" id="IPR046341">
    <property type="entry name" value="SET_dom_sf"/>
</dbReference>
<evidence type="ECO:0000259" key="21">
    <source>
        <dbReference type="PROSITE" id="PS50868"/>
    </source>
</evidence>
<dbReference type="Proteomes" id="UP000186176">
    <property type="component" value="Unassembled WGS sequence"/>
</dbReference>
<dbReference type="SMART" id="SM00317">
    <property type="entry name" value="SET"/>
    <property type="match status" value="1"/>
</dbReference>
<evidence type="ECO:0000256" key="1">
    <source>
        <dbReference type="ARBA" id="ARBA00004123"/>
    </source>
</evidence>
<feature type="domain" description="Bromo" evidence="18">
    <location>
        <begin position="695"/>
        <end position="749"/>
    </location>
</feature>
<dbReference type="Gene3D" id="2.170.270.10">
    <property type="entry name" value="SET domain"/>
    <property type="match status" value="1"/>
</dbReference>
<feature type="domain" description="Post-SET" evidence="21">
    <location>
        <begin position="2229"/>
        <end position="2245"/>
    </location>
</feature>
<dbReference type="Pfam" id="PF00856">
    <property type="entry name" value="SET"/>
    <property type="match status" value="1"/>
</dbReference>
<dbReference type="VEuPathDB" id="CryptoDB:cubi_03497"/>
<comment type="caution">
    <text evidence="22">The sequence shown here is derived from an EMBL/GenBank/DDBJ whole genome shotgun (WGS) entry which is preliminary data.</text>
</comment>
<comment type="subcellular location">
    <subcellularLocation>
        <location evidence="1">Nucleus</location>
    </subcellularLocation>
</comment>
<keyword evidence="10 15" id="KW-0103">Bromodomain</keyword>
<dbReference type="GO" id="GO:0008270">
    <property type="term" value="F:zinc ion binding"/>
    <property type="evidence" value="ECO:0007669"/>
    <property type="project" value="UniProtKB-KW"/>
</dbReference>
<evidence type="ECO:0000256" key="14">
    <source>
        <dbReference type="ARBA" id="ARBA00049129"/>
    </source>
</evidence>
<protein>
    <recommendedName>
        <fullName evidence="2">[histone H3]-lysine(4) N-trimethyltransferase</fullName>
        <ecNumber evidence="2">2.1.1.354</ecNumber>
    </recommendedName>
</protein>
<dbReference type="PROSITE" id="PS50016">
    <property type="entry name" value="ZF_PHD_2"/>
    <property type="match status" value="1"/>
</dbReference>
<dbReference type="PROSITE" id="PS50014">
    <property type="entry name" value="BROMODOMAIN_2"/>
    <property type="match status" value="1"/>
</dbReference>
<evidence type="ECO:0000256" key="15">
    <source>
        <dbReference type="PROSITE-ProRule" id="PRU00035"/>
    </source>
</evidence>
<evidence type="ECO:0000256" key="6">
    <source>
        <dbReference type="ARBA" id="ARBA00022723"/>
    </source>
</evidence>
<evidence type="ECO:0000256" key="5">
    <source>
        <dbReference type="ARBA" id="ARBA00022691"/>
    </source>
</evidence>
<evidence type="ECO:0000259" key="20">
    <source>
        <dbReference type="PROSITE" id="PS50280"/>
    </source>
</evidence>
<dbReference type="EC" id="2.1.1.354" evidence="2"/>
<dbReference type="Gene3D" id="3.30.40.10">
    <property type="entry name" value="Zinc/RING finger domain, C3HC4 (zinc finger)"/>
    <property type="match status" value="1"/>
</dbReference>
<dbReference type="EMBL" id="LRBP01000014">
    <property type="protein sequence ID" value="OII73699.1"/>
    <property type="molecule type" value="Genomic_DNA"/>
</dbReference>
<evidence type="ECO:0000313" key="23">
    <source>
        <dbReference type="Proteomes" id="UP000186176"/>
    </source>
</evidence>
<keyword evidence="4" id="KW-0808">Transferase</keyword>
<organism evidence="22 23">
    <name type="scientific">Cryptosporidium ubiquitum</name>
    <dbReference type="NCBI Taxonomy" id="857276"/>
    <lineage>
        <taxon>Eukaryota</taxon>
        <taxon>Sar</taxon>
        <taxon>Alveolata</taxon>
        <taxon>Apicomplexa</taxon>
        <taxon>Conoidasida</taxon>
        <taxon>Coccidia</taxon>
        <taxon>Eucoccidiorida</taxon>
        <taxon>Eimeriorina</taxon>
        <taxon>Cryptosporidiidae</taxon>
        <taxon>Cryptosporidium</taxon>
    </lineage>
</organism>
<dbReference type="GO" id="GO:0140999">
    <property type="term" value="F:histone H3K4 trimethyltransferase activity"/>
    <property type="evidence" value="ECO:0007669"/>
    <property type="project" value="UniProtKB-EC"/>
</dbReference>
<dbReference type="InterPro" id="IPR001487">
    <property type="entry name" value="Bromodomain"/>
</dbReference>
<dbReference type="RefSeq" id="XP_028874954.1">
    <property type="nucleotide sequence ID" value="XM_029020510.1"/>
</dbReference>
<evidence type="ECO:0000256" key="9">
    <source>
        <dbReference type="ARBA" id="ARBA00022853"/>
    </source>
</evidence>
<comment type="catalytic activity">
    <reaction evidence="12">
        <text>L-lysyl(4)-[histone H3] + 3 S-adenosyl-L-methionine = N(6),N(6),N(6)-trimethyl-L-lysyl(4)-[histone H3] + 3 S-adenosyl-L-homocysteine + 3 H(+)</text>
        <dbReference type="Rhea" id="RHEA:60260"/>
        <dbReference type="Rhea" id="RHEA-COMP:15537"/>
        <dbReference type="Rhea" id="RHEA-COMP:15547"/>
        <dbReference type="ChEBI" id="CHEBI:15378"/>
        <dbReference type="ChEBI" id="CHEBI:29969"/>
        <dbReference type="ChEBI" id="CHEBI:57856"/>
        <dbReference type="ChEBI" id="CHEBI:59789"/>
        <dbReference type="ChEBI" id="CHEBI:61961"/>
        <dbReference type="EC" id="2.1.1.354"/>
    </reaction>
</comment>
<dbReference type="InterPro" id="IPR001214">
    <property type="entry name" value="SET_dom"/>
</dbReference>
<dbReference type="GO" id="GO:0032259">
    <property type="term" value="P:methylation"/>
    <property type="evidence" value="ECO:0007669"/>
    <property type="project" value="UniProtKB-KW"/>
</dbReference>
<accession>A0A1J4MJR3</accession>
<dbReference type="PANTHER" id="PTHR45814:SF2">
    <property type="entry name" value="HISTONE-LYSINE N-METHYLTRANSFERASE SETD1"/>
    <property type="match status" value="1"/>
</dbReference>
<evidence type="ECO:0000256" key="11">
    <source>
        <dbReference type="ARBA" id="ARBA00023242"/>
    </source>
</evidence>
<name>A0A1J4MJR3_9CRYT</name>
<evidence type="ECO:0000256" key="7">
    <source>
        <dbReference type="ARBA" id="ARBA00022771"/>
    </source>
</evidence>
<dbReference type="SMART" id="SM00249">
    <property type="entry name" value="PHD"/>
    <property type="match status" value="6"/>
</dbReference>
<dbReference type="SUPFAM" id="SSF47370">
    <property type="entry name" value="Bromodomain"/>
    <property type="match status" value="1"/>
</dbReference>
<dbReference type="PROSITE" id="PS50868">
    <property type="entry name" value="POST_SET"/>
    <property type="match status" value="1"/>
</dbReference>
<dbReference type="InterPro" id="IPR013083">
    <property type="entry name" value="Znf_RING/FYVE/PHD"/>
</dbReference>
<keyword evidence="6" id="KW-0479">Metal-binding</keyword>
<evidence type="ECO:0000256" key="13">
    <source>
        <dbReference type="ARBA" id="ARBA00047583"/>
    </source>
</evidence>
<dbReference type="SUPFAM" id="SSF82199">
    <property type="entry name" value="SET domain"/>
    <property type="match status" value="1"/>
</dbReference>
<evidence type="ECO:0000256" key="16">
    <source>
        <dbReference type="PROSITE-ProRule" id="PRU00146"/>
    </source>
</evidence>
<dbReference type="InterPro" id="IPR011011">
    <property type="entry name" value="Znf_FYVE_PHD"/>
</dbReference>
<evidence type="ECO:0000256" key="4">
    <source>
        <dbReference type="ARBA" id="ARBA00022679"/>
    </source>
</evidence>
<evidence type="ECO:0000256" key="2">
    <source>
        <dbReference type="ARBA" id="ARBA00012182"/>
    </source>
</evidence>
<keyword evidence="5" id="KW-0949">S-adenosyl-L-methionine</keyword>
<keyword evidence="23" id="KW-1185">Reference proteome</keyword>
<evidence type="ECO:0000259" key="19">
    <source>
        <dbReference type="PROSITE" id="PS50016"/>
    </source>
</evidence>
<feature type="domain" description="PHD-type" evidence="19">
    <location>
        <begin position="607"/>
        <end position="665"/>
    </location>
</feature>
<dbReference type="Pfam" id="PF00439">
    <property type="entry name" value="Bromodomain"/>
    <property type="match status" value="1"/>
</dbReference>
<feature type="region of interest" description="Disordered" evidence="17">
    <location>
        <begin position="28"/>
        <end position="52"/>
    </location>
</feature>
<proteinExistence type="predicted"/>
<dbReference type="InterPro" id="IPR003616">
    <property type="entry name" value="Post-SET_dom"/>
</dbReference>
<dbReference type="InterPro" id="IPR019787">
    <property type="entry name" value="Znf_PHD-finger"/>
</dbReference>
<keyword evidence="3" id="KW-0489">Methyltransferase</keyword>
<evidence type="ECO:0000256" key="10">
    <source>
        <dbReference type="ARBA" id="ARBA00023117"/>
    </source>
</evidence>
<dbReference type="InterPro" id="IPR001965">
    <property type="entry name" value="Znf_PHD"/>
</dbReference>
<evidence type="ECO:0000313" key="22">
    <source>
        <dbReference type="EMBL" id="OII73699.1"/>
    </source>
</evidence>
<dbReference type="SMART" id="SM00297">
    <property type="entry name" value="BROMO"/>
    <property type="match status" value="1"/>
</dbReference>
<keyword evidence="9" id="KW-0156">Chromatin regulator</keyword>
<dbReference type="PROSITE" id="PS50280">
    <property type="entry name" value="SET"/>
    <property type="match status" value="1"/>
</dbReference>
<dbReference type="GeneID" id="39980289"/>
<dbReference type="SUPFAM" id="SSF57903">
    <property type="entry name" value="FYVE/PHD zinc finger"/>
    <property type="match status" value="2"/>
</dbReference>
<comment type="catalytic activity">
    <reaction evidence="14">
        <text>N(6),N(6)-dimethyl-L-lysyl(4)-[histone H3] + S-adenosyl-L-methionine = N(6),N(6),N(6)-trimethyl-L-lysyl(4)-[histone H3] + S-adenosyl-L-homocysteine + H(+)</text>
        <dbReference type="Rhea" id="RHEA:60272"/>
        <dbReference type="Rhea" id="RHEA-COMP:15537"/>
        <dbReference type="Rhea" id="RHEA-COMP:15540"/>
        <dbReference type="ChEBI" id="CHEBI:15378"/>
        <dbReference type="ChEBI" id="CHEBI:57856"/>
        <dbReference type="ChEBI" id="CHEBI:59789"/>
        <dbReference type="ChEBI" id="CHEBI:61961"/>
        <dbReference type="ChEBI" id="CHEBI:61976"/>
    </reaction>
</comment>
<sequence>MTIDSAKNSKRKGINFTYGDREILTENKKRKSSCSTSTRDSNVRPDSTQLRSKKNESCMDIFVQANDNDEKELIKLDTIEIKNLKDGFKYLGYRCRVVVSRQKVKEPKNNLPDAFNWVEGIIKYWDPKFKLFFIHFLLSPSMNSFSNQNNISKHEWKYLATQNNSPPAMTELSNLVLSPFAIDRGWFDPNPITLRVYGNSPVIDLSSILFENRLEQTKYKESNNEICTRCKLSIVKDLSQSCEICSRKFHSSCVTEGKSDIQDLKDLDITSLRRYNSPSNLELLVIANEHNQYIRERRKLWKRNKDIYDKEGNLSLNNKFFHGNQLPYDLVDVEELEKALPAEVKNVILENYNMSHTGIRKLLSKLPNKIGCIIGDHQVKLLCRNYRYNGRNKSTILTKSFKEEEDLSKNTSLELPPSKIYSTDELTVQKSDLIDDINLNLNLTKNESNFELPIIETRELDYTDLANSRNNSIQILVGAGLNNGLAQKNECKYRCKECMPCIYCKEPLIRVPMILKPNELPNRSVVYSQIPTKLENFVVCSTCGICYHGSCGNSFIPPLIFGGNNFNCSNCCKCIHCGYRDDGFMDYASWDSTFSSCIRCCKGFERGQFCSICRKIWTSSWEGEWLQCDICKFWVHYDCDKGLSKPMEFYSNVNNCYNCPACRSNDNSVKYKRILEHFICLDKNKDFVSIPLPSYQNYWKVVKIPMDIITITKNLENKKYESDDYSFIKDIFRILYNAQISHMPNHRIFKLAANILKKITHLFRLLFGENILFNFFRMVKDEESSMSILLDQVNGDNSKSKIDGEVLENTNSFKSLEHSSGYKINYLENEDKYENEFAAILTNNVCMSDRMKLNTEINWSLRKTISREKFVYLEEYDCLNSAFGKLMIEFQKCIICQQKSGHLVQCLKCGLGVHTKCSEEANSSFICNSCTTCNICSELMIEASIPVISCHTCTKRAHYTCIWQDYEEFISQSKYSGVSSRMSKRNEGRHTFINLSRALKDNRNYICLWKIFSSASSPNKPRVLISSPLTAVFGKGYYQYLINEIYLCTECFEAKTYLHSNLFMKKYADEYNRFLFDKVNNFQKLIKEILNKDYSEKHSNEEGTKQKEINRILKKISNVKLKPFMHCEQKNVIICNLCSERFFCEDFEDLADIANDKLICSVHLNFICNNCSSFGTKHSRNRDNKINDFDVQNFDTKVEENSKKSKSQVNVFPLILNTLISTSQFRMTLSKDIYLLLKIILRPFIDQKILEVIEKYNSYLDADIEKIRNEIFIKYSNSELFAKLISQTLNSSLLQWYLFYIHQSGSLDLSRLRKNYLQHFYRRNNISLDDLIKSNTLYIIIGSIEKMVLSNEISSTTDQNKSIQNSLNDPDYLSFLGLYSNLLFLRGNFHLFGLGSLNTMNCQAIVDTKMYFDVNDSFKKYLLNNQNSRKNSISVTKQRALKNEIIQGLTLIKNQIEKDRKDFELPKLSFFVLIYNLILTKLNKIDNCLDNIYSNKCRYCGKTQNILLGDYFIIVGENINLHKECVLWSLPFVLEPILNHLDMGYESKFETNKKKSDIYTPKYQTFENISWPIIRRPIRVDINDIILTLNDLDVLKCFFCGQTGATIKCSGNDTCFKYYHIDCIFGNFQYVYLNSHSNSQFNKECGKVINNSVSNINLVEQSIVHIRLKYRRVWCKECWEIYKSMIEPEPSFSEGLTGGILNTFVSMLSVDIIIATNTTIQEKMQTVNKNKVFDLFLEQLISITSGLEKRSCSKVKILIQRLKRIRDSISFKNFEFEPNILNNSIILLDPGVIIDNKNLLNEKKTILFPTNYRSLRIWKSSGIINSIFKIDNYLSLYLCSIFEVNGDLEFQIDWVPSSLDEVKKVKELLNTKGNIRDEELLREIHINGILHRLFCIPLLRDSNLKNLFNSFSELLSSSSLKDISRYTLQCIIYPEYFTDDSFLDHINTKESPMVSDCDTQSQIFFGFREEFIYNFIKREIDKFCLFELISAFYSKKIFADIIHPELWSSHRQHPYSRKLSNYEGFDFEYSKLGRNTLRGSRIDEELFNVLYDGNNQDPGNVELMNSTHQNLQESSRRSRIKLEDMAPSKLYRYLDSLPYDKRLSIKKSSIHGFGLFAKELIKAGEPIIEYVGEVIRNSVADKRENFYKSDGNRDGSCYMFRLDESSVIDATNTGNHARFMNHCCDPNSICKVISIDPHNKHIVIFSKKTIDKDEEITYDYQFNVEEASEKIICHCGVSNCLGRMN</sequence>
<dbReference type="GO" id="GO:0048188">
    <property type="term" value="C:Set1C/COMPASS complex"/>
    <property type="evidence" value="ECO:0007669"/>
    <property type="project" value="TreeGrafter"/>
</dbReference>
<dbReference type="Gene3D" id="1.20.920.10">
    <property type="entry name" value="Bromodomain-like"/>
    <property type="match status" value="1"/>
</dbReference>
<dbReference type="PANTHER" id="PTHR45814">
    <property type="entry name" value="HISTONE-LYSINE N-METHYLTRANSFERASE SETD1"/>
    <property type="match status" value="1"/>
</dbReference>
<evidence type="ECO:0000256" key="17">
    <source>
        <dbReference type="SAM" id="MobiDB-lite"/>
    </source>
</evidence>
<reference evidence="22 23" key="1">
    <citation type="submission" date="2016-10" db="EMBL/GenBank/DDBJ databases">
        <title>Reductive evolution of mitochondrial metabolism and differential evolution of invasion-related proteins in Cryptosporidium.</title>
        <authorList>
            <person name="Liu S."/>
            <person name="Roellig D.M."/>
            <person name="Guo Y."/>
            <person name="Li N."/>
            <person name="Frace M.A."/>
            <person name="Tang K."/>
            <person name="Zhang L."/>
            <person name="Feng Y."/>
            <person name="Xiao L."/>
        </authorList>
    </citation>
    <scope>NUCLEOTIDE SEQUENCE [LARGE SCALE GENOMIC DNA]</scope>
    <source>
        <strain evidence="22">39726</strain>
    </source>
</reference>
<keyword evidence="11" id="KW-0539">Nucleus</keyword>
<keyword evidence="7 16" id="KW-0863">Zinc-finger</keyword>
<dbReference type="CDD" id="cd10518">
    <property type="entry name" value="SET_SETD1-like"/>
    <property type="match status" value="1"/>
</dbReference>
<comment type="catalytic activity">
    <reaction evidence="13">
        <text>N(6)-methyl-L-lysyl(4)-[histone H3] + S-adenosyl-L-methionine = N(6),N(6)-dimethyl-L-lysyl(4)-[histone H3] + S-adenosyl-L-homocysteine + H(+)</text>
        <dbReference type="Rhea" id="RHEA:60268"/>
        <dbReference type="Rhea" id="RHEA-COMP:15540"/>
        <dbReference type="Rhea" id="RHEA-COMP:15543"/>
        <dbReference type="ChEBI" id="CHEBI:15378"/>
        <dbReference type="ChEBI" id="CHEBI:57856"/>
        <dbReference type="ChEBI" id="CHEBI:59789"/>
        <dbReference type="ChEBI" id="CHEBI:61929"/>
        <dbReference type="ChEBI" id="CHEBI:61976"/>
    </reaction>
</comment>
<dbReference type="InterPro" id="IPR044570">
    <property type="entry name" value="Set1-like"/>
</dbReference>
<evidence type="ECO:0000256" key="3">
    <source>
        <dbReference type="ARBA" id="ARBA00022603"/>
    </source>
</evidence>
<evidence type="ECO:0000256" key="12">
    <source>
        <dbReference type="ARBA" id="ARBA00047571"/>
    </source>
</evidence>